<sequence>GDQGGRSPPTVEEDQVSEHLRNLNICKSMGPDEMHPRVLRKLADVVAKPLSIIFEKSWQSGEVPGDSKKGNVVPIFNKDRKDDSENYRPVSLTSMPGEIMEQILLEAMLKHMDDREVI</sequence>
<evidence type="ECO:0000256" key="1">
    <source>
        <dbReference type="SAM" id="MobiDB-lite"/>
    </source>
</evidence>
<name>A0A091FZH4_CUCCA</name>
<dbReference type="PANTHER" id="PTHR33395">
    <property type="entry name" value="TRANSCRIPTASE, PUTATIVE-RELATED-RELATED"/>
    <property type="match status" value="1"/>
</dbReference>
<reference evidence="2 3" key="1">
    <citation type="submission" date="2014-04" db="EMBL/GenBank/DDBJ databases">
        <title>Genome evolution of avian class.</title>
        <authorList>
            <person name="Zhang G."/>
            <person name="Li C."/>
        </authorList>
    </citation>
    <scope>NUCLEOTIDE SEQUENCE [LARGE SCALE GENOMIC DNA]</scope>
    <source>
        <strain evidence="2">BGI_N303</strain>
    </source>
</reference>
<accession>A0A091FZH4</accession>
<dbReference type="Proteomes" id="UP000053760">
    <property type="component" value="Unassembled WGS sequence"/>
</dbReference>
<dbReference type="PANTHER" id="PTHR33395:SF22">
    <property type="entry name" value="REVERSE TRANSCRIPTASE DOMAIN-CONTAINING PROTEIN"/>
    <property type="match status" value="1"/>
</dbReference>
<keyword evidence="3" id="KW-1185">Reference proteome</keyword>
<evidence type="ECO:0000313" key="2">
    <source>
        <dbReference type="EMBL" id="KFO75088.1"/>
    </source>
</evidence>
<organism evidence="2 3">
    <name type="scientific">Cuculus canorus</name>
    <name type="common">Common cuckoo</name>
    <dbReference type="NCBI Taxonomy" id="55661"/>
    <lineage>
        <taxon>Eukaryota</taxon>
        <taxon>Metazoa</taxon>
        <taxon>Chordata</taxon>
        <taxon>Craniata</taxon>
        <taxon>Vertebrata</taxon>
        <taxon>Euteleostomi</taxon>
        <taxon>Archelosauria</taxon>
        <taxon>Archosauria</taxon>
        <taxon>Dinosauria</taxon>
        <taxon>Saurischia</taxon>
        <taxon>Theropoda</taxon>
        <taxon>Coelurosauria</taxon>
        <taxon>Aves</taxon>
        <taxon>Neognathae</taxon>
        <taxon>Neoaves</taxon>
        <taxon>Otidimorphae</taxon>
        <taxon>Cuculiformes</taxon>
        <taxon>Cuculidae</taxon>
        <taxon>Cuculus</taxon>
    </lineage>
</organism>
<dbReference type="AlphaFoldDB" id="A0A091FZH4"/>
<dbReference type="GO" id="GO:0061343">
    <property type="term" value="P:cell adhesion involved in heart morphogenesis"/>
    <property type="evidence" value="ECO:0007669"/>
    <property type="project" value="TreeGrafter"/>
</dbReference>
<feature type="compositionally biased region" description="Basic and acidic residues" evidence="1">
    <location>
        <begin position="77"/>
        <end position="86"/>
    </location>
</feature>
<proteinExistence type="predicted"/>
<feature type="non-terminal residue" evidence="2">
    <location>
        <position position="118"/>
    </location>
</feature>
<dbReference type="GO" id="GO:0031012">
    <property type="term" value="C:extracellular matrix"/>
    <property type="evidence" value="ECO:0007669"/>
    <property type="project" value="TreeGrafter"/>
</dbReference>
<dbReference type="EMBL" id="KL447600">
    <property type="protein sequence ID" value="KFO75088.1"/>
    <property type="molecule type" value="Genomic_DNA"/>
</dbReference>
<evidence type="ECO:0000313" key="3">
    <source>
        <dbReference type="Proteomes" id="UP000053760"/>
    </source>
</evidence>
<feature type="region of interest" description="Disordered" evidence="1">
    <location>
        <begin position="61"/>
        <end position="91"/>
    </location>
</feature>
<gene>
    <name evidence="2" type="ORF">N303_07586</name>
</gene>
<evidence type="ECO:0008006" key="4">
    <source>
        <dbReference type="Google" id="ProtNLM"/>
    </source>
</evidence>
<protein>
    <recommendedName>
        <fullName evidence="4">RNA-directed DNA polymerase from mobile element jockey</fullName>
    </recommendedName>
</protein>
<feature type="non-terminal residue" evidence="2">
    <location>
        <position position="1"/>
    </location>
</feature>
<dbReference type="GO" id="GO:0007508">
    <property type="term" value="P:larval heart development"/>
    <property type="evidence" value="ECO:0007669"/>
    <property type="project" value="TreeGrafter"/>
</dbReference>